<evidence type="ECO:0000313" key="1">
    <source>
        <dbReference type="EMBL" id="KAJ3033250.1"/>
    </source>
</evidence>
<feature type="non-terminal residue" evidence="1">
    <location>
        <position position="1"/>
    </location>
</feature>
<protein>
    <submittedName>
        <fullName evidence="1">Uncharacterized protein</fullName>
    </submittedName>
</protein>
<comment type="caution">
    <text evidence="1">The sequence shown here is derived from an EMBL/GenBank/DDBJ whole genome shotgun (WGS) entry which is preliminary data.</text>
</comment>
<dbReference type="Proteomes" id="UP001212841">
    <property type="component" value="Unassembled WGS sequence"/>
</dbReference>
<sequence length="228" mass="26020">MDQMYSRTLGKAFEGEDDMEGWCANLHAVMNVIVTVRVPLGMEALADMVGMDVETVAETLSKIASLLYIADNQIRVIHKSLADFLLDPKRCTDSRFSINRDESNQHVVLACLKALNDHLAPNMCGIHPSQFNSEVADLNERIQEKIPGCVQYASRYWIDHLLDASYAREFNQHLDRMFAERVMDWLEVVSVLGIVPVITLELGRLKDWVKPRYAKMNFKTVELINDTF</sequence>
<name>A0AAD5S321_9FUNG</name>
<proteinExistence type="predicted"/>
<organism evidence="1 2">
    <name type="scientific">Rhizophlyctis rosea</name>
    <dbReference type="NCBI Taxonomy" id="64517"/>
    <lineage>
        <taxon>Eukaryota</taxon>
        <taxon>Fungi</taxon>
        <taxon>Fungi incertae sedis</taxon>
        <taxon>Chytridiomycota</taxon>
        <taxon>Chytridiomycota incertae sedis</taxon>
        <taxon>Chytridiomycetes</taxon>
        <taxon>Rhizophlyctidales</taxon>
        <taxon>Rhizophlyctidaceae</taxon>
        <taxon>Rhizophlyctis</taxon>
    </lineage>
</organism>
<keyword evidence="2" id="KW-1185">Reference proteome</keyword>
<reference evidence="1" key="1">
    <citation type="submission" date="2020-05" db="EMBL/GenBank/DDBJ databases">
        <title>Phylogenomic resolution of chytrid fungi.</title>
        <authorList>
            <person name="Stajich J.E."/>
            <person name="Amses K."/>
            <person name="Simmons R."/>
            <person name="Seto K."/>
            <person name="Myers J."/>
            <person name="Bonds A."/>
            <person name="Quandt C.A."/>
            <person name="Barry K."/>
            <person name="Liu P."/>
            <person name="Grigoriev I."/>
            <person name="Longcore J.E."/>
            <person name="James T.Y."/>
        </authorList>
    </citation>
    <scope>NUCLEOTIDE SEQUENCE</scope>
    <source>
        <strain evidence="1">JEL0318</strain>
    </source>
</reference>
<accession>A0AAD5S321</accession>
<dbReference type="EMBL" id="JADGJD010002319">
    <property type="protein sequence ID" value="KAJ3033250.1"/>
    <property type="molecule type" value="Genomic_DNA"/>
</dbReference>
<dbReference type="AlphaFoldDB" id="A0AAD5S321"/>
<evidence type="ECO:0000313" key="2">
    <source>
        <dbReference type="Proteomes" id="UP001212841"/>
    </source>
</evidence>
<gene>
    <name evidence="1" type="ORF">HK097_004923</name>
</gene>